<sequence>MTDALAVLDGAAARVSALLMSNGINALISFLNGEVFVEGPCVPVAAAASGCSASRVDNLSLPNTLVGCYGFVPLAIATELSLSPSTSQQERTALVQDFEQRGFHVFSVNLMPDPTELGNTHRSSDCAATSSSAISQLNCIESARTWCDAVYAEEDGSMTNMGNVGDSFHRTGLKRSRSGESQAQAAGTRRSQFFTCDDNTQLPTRSYQSARGPCIRRVLFIVRCCANGGSRQHGTALGGNGGLVNERMRRARDPLTLLLHDISALSVLCSARQSRRHAKIRFSVLLLPDDLAYGGALLDGLLRGSVSRHYCVKLFQGPADRMLRCREHGDENESDDGEYALFMKRLESWFGAPTEPHTTDISSGVGNFKTTDERSVSLDLRSGVRVRKREVGFFFLRKGNLPLCCFLREALRRFPVVFPSTALQQLQSLWAFRHQLSDVVIGFHSLLSMFSFFSPQHADIDSTVRNGHEPKMRTELEIPSNYHGHVEQFSSSAELLNILFTAAARWADGHPLSEAVAFAVLYEDVVYRRYARLQRIPELMVFLERSMKKRVEGVDMPDVLAACVPTFEPTSLMLSGRRLHEKPLLDIRAPVYIPPLMAVPSMKLSITAELLRSSILAVLPPQESLKEIQELAESSSDISEKGGDGAGPQEMSRVGLTCNNFFSPSIPNTVRVLYILNSHGLAKPKAKQQFVHISLLQRLCQLSDESLVRSLLELQMNGMVTVNVREYKVKSTLLTPF</sequence>
<dbReference type="VEuPathDB" id="TriTrypDB:TcIL3000_6_600"/>
<feature type="region of interest" description="Disordered" evidence="1">
    <location>
        <begin position="630"/>
        <end position="649"/>
    </location>
</feature>
<dbReference type="EMBL" id="HE575319">
    <property type="protein sequence ID" value="CCC90834.1"/>
    <property type="molecule type" value="Genomic_DNA"/>
</dbReference>
<evidence type="ECO:0000313" key="2">
    <source>
        <dbReference type="EMBL" id="CCC90834.1"/>
    </source>
</evidence>
<gene>
    <name evidence="2" type="ORF">TCIL3000_6_600</name>
</gene>
<accession>G0UN74</accession>
<reference evidence="2" key="1">
    <citation type="journal article" date="2012" name="Proc. Natl. Acad. Sci. U.S.A.">
        <title>Antigenic diversity is generated by distinct evolutionary mechanisms in African trypanosome species.</title>
        <authorList>
            <person name="Jackson A.P."/>
            <person name="Berry A."/>
            <person name="Aslett M."/>
            <person name="Allison H.C."/>
            <person name="Burton P."/>
            <person name="Vavrova-Anderson J."/>
            <person name="Brown R."/>
            <person name="Browne H."/>
            <person name="Corton N."/>
            <person name="Hauser H."/>
            <person name="Gamble J."/>
            <person name="Gilderthorp R."/>
            <person name="Marcello L."/>
            <person name="McQuillan J."/>
            <person name="Otto T.D."/>
            <person name="Quail M.A."/>
            <person name="Sanders M.J."/>
            <person name="van Tonder A."/>
            <person name="Ginger M.L."/>
            <person name="Field M.C."/>
            <person name="Barry J.D."/>
            <person name="Hertz-Fowler C."/>
            <person name="Berriman M."/>
        </authorList>
    </citation>
    <scope>NUCLEOTIDE SEQUENCE</scope>
    <source>
        <strain evidence="2">IL3000</strain>
    </source>
</reference>
<organism evidence="2">
    <name type="scientific">Trypanosoma congolense (strain IL3000)</name>
    <dbReference type="NCBI Taxonomy" id="1068625"/>
    <lineage>
        <taxon>Eukaryota</taxon>
        <taxon>Discoba</taxon>
        <taxon>Euglenozoa</taxon>
        <taxon>Kinetoplastea</taxon>
        <taxon>Metakinetoplastina</taxon>
        <taxon>Trypanosomatida</taxon>
        <taxon>Trypanosomatidae</taxon>
        <taxon>Trypanosoma</taxon>
        <taxon>Nannomonas</taxon>
    </lineage>
</organism>
<evidence type="ECO:0000256" key="1">
    <source>
        <dbReference type="SAM" id="MobiDB-lite"/>
    </source>
</evidence>
<protein>
    <submittedName>
        <fullName evidence="2">Uncharacterized protein</fullName>
    </submittedName>
</protein>
<dbReference type="AlphaFoldDB" id="G0UN74"/>
<proteinExistence type="predicted"/>
<name>G0UN74_TRYCI</name>